<dbReference type="Pfam" id="PF02146">
    <property type="entry name" value="SIR2"/>
    <property type="match status" value="1"/>
</dbReference>
<evidence type="ECO:0000313" key="2">
    <source>
        <dbReference type="Proteomes" id="UP000054560"/>
    </source>
</evidence>
<dbReference type="STRING" id="667725.A0A0L0FR92"/>
<name>A0A0L0FR92_9EUKA</name>
<dbReference type="InterPro" id="IPR003000">
    <property type="entry name" value="Sirtuin"/>
</dbReference>
<dbReference type="GeneID" id="25908817"/>
<dbReference type="EMBL" id="KQ242333">
    <property type="protein sequence ID" value="KNC79290.1"/>
    <property type="molecule type" value="Genomic_DNA"/>
</dbReference>
<organism evidence="1 2">
    <name type="scientific">Sphaeroforma arctica JP610</name>
    <dbReference type="NCBI Taxonomy" id="667725"/>
    <lineage>
        <taxon>Eukaryota</taxon>
        <taxon>Ichthyosporea</taxon>
        <taxon>Ichthyophonida</taxon>
        <taxon>Sphaeroforma</taxon>
    </lineage>
</organism>
<dbReference type="InterPro" id="IPR029035">
    <property type="entry name" value="DHS-like_NAD/FAD-binding_dom"/>
</dbReference>
<dbReference type="RefSeq" id="XP_014153192.1">
    <property type="nucleotide sequence ID" value="XM_014297717.1"/>
</dbReference>
<dbReference type="InterPro" id="IPR050134">
    <property type="entry name" value="NAD-dep_sirtuin_deacylases"/>
</dbReference>
<dbReference type="Proteomes" id="UP000054560">
    <property type="component" value="Unassembled WGS sequence"/>
</dbReference>
<sequence>MPQPRRRSRPKPVAIATHSSADTYPHTYTGLCRLLRHAKHVVVVVGAGVSVSCGIPDFRSENGLYNMVDGLDLGGTPLDQ</sequence>
<proteinExistence type="predicted"/>
<dbReference type="GO" id="GO:0070403">
    <property type="term" value="F:NAD+ binding"/>
    <property type="evidence" value="ECO:0007669"/>
    <property type="project" value="InterPro"/>
</dbReference>
<dbReference type="AlphaFoldDB" id="A0A0L0FR92"/>
<dbReference type="PANTHER" id="PTHR11085:SF9">
    <property type="entry name" value="NAD-DEPENDENT PROTEIN DEACETYLASE SIRTUIN-1"/>
    <property type="match status" value="1"/>
</dbReference>
<dbReference type="GO" id="GO:0017136">
    <property type="term" value="F:histone deacetylase activity, NAD-dependent"/>
    <property type="evidence" value="ECO:0007669"/>
    <property type="project" value="TreeGrafter"/>
</dbReference>
<accession>A0A0L0FR92</accession>
<evidence type="ECO:0000313" key="1">
    <source>
        <dbReference type="EMBL" id="KNC79290.1"/>
    </source>
</evidence>
<dbReference type="PANTHER" id="PTHR11085">
    <property type="entry name" value="NAD-DEPENDENT PROTEIN DEACYLASE SIRTUIN-5, MITOCHONDRIAL-RELATED"/>
    <property type="match status" value="1"/>
</dbReference>
<dbReference type="OrthoDB" id="2919105at2759"/>
<protein>
    <submittedName>
        <fullName evidence="1">Uncharacterized protein</fullName>
    </submittedName>
</protein>
<feature type="non-terminal residue" evidence="1">
    <location>
        <position position="80"/>
    </location>
</feature>
<dbReference type="Gene3D" id="3.40.50.1220">
    <property type="entry name" value="TPP-binding domain"/>
    <property type="match status" value="1"/>
</dbReference>
<dbReference type="GO" id="GO:0005634">
    <property type="term" value="C:nucleus"/>
    <property type="evidence" value="ECO:0007669"/>
    <property type="project" value="TreeGrafter"/>
</dbReference>
<gene>
    <name evidence="1" type="ORF">SARC_08313</name>
</gene>
<dbReference type="SUPFAM" id="SSF52467">
    <property type="entry name" value="DHS-like NAD/FAD-binding domain"/>
    <property type="match status" value="1"/>
</dbReference>
<reference evidence="1 2" key="1">
    <citation type="submission" date="2011-02" db="EMBL/GenBank/DDBJ databases">
        <title>The Genome Sequence of Sphaeroforma arctica JP610.</title>
        <authorList>
            <consortium name="The Broad Institute Genome Sequencing Platform"/>
            <person name="Russ C."/>
            <person name="Cuomo C."/>
            <person name="Young S.K."/>
            <person name="Zeng Q."/>
            <person name="Gargeya S."/>
            <person name="Alvarado L."/>
            <person name="Berlin A."/>
            <person name="Chapman S.B."/>
            <person name="Chen Z."/>
            <person name="Freedman E."/>
            <person name="Gellesch M."/>
            <person name="Goldberg J."/>
            <person name="Griggs A."/>
            <person name="Gujja S."/>
            <person name="Heilman E."/>
            <person name="Heiman D."/>
            <person name="Howarth C."/>
            <person name="Mehta T."/>
            <person name="Neiman D."/>
            <person name="Pearson M."/>
            <person name="Roberts A."/>
            <person name="Saif S."/>
            <person name="Shea T."/>
            <person name="Shenoy N."/>
            <person name="Sisk P."/>
            <person name="Stolte C."/>
            <person name="Sykes S."/>
            <person name="White J."/>
            <person name="Yandava C."/>
            <person name="Burger G."/>
            <person name="Gray M.W."/>
            <person name="Holland P.W.H."/>
            <person name="King N."/>
            <person name="Lang F.B.F."/>
            <person name="Roger A.J."/>
            <person name="Ruiz-Trillo I."/>
            <person name="Haas B."/>
            <person name="Nusbaum C."/>
            <person name="Birren B."/>
        </authorList>
    </citation>
    <scope>NUCLEOTIDE SEQUENCE [LARGE SCALE GENOMIC DNA]</scope>
    <source>
        <strain evidence="1 2">JP610</strain>
    </source>
</reference>
<keyword evidence="2" id="KW-1185">Reference proteome</keyword>